<keyword evidence="3 7" id="KW-0698">rRNA processing</keyword>
<dbReference type="FunCoup" id="A0A6M4H3C5">
    <property type="interactions" value="608"/>
</dbReference>
<dbReference type="HAMAP" id="MF_01007">
    <property type="entry name" value="16SrRNA_methyltr_H"/>
    <property type="match status" value="1"/>
</dbReference>
<reference evidence="8 9" key="1">
    <citation type="submission" date="2020-04" db="EMBL/GenBank/DDBJ databases">
        <title>Usitatibacter rugosus gen. nov., sp. nov. and Usitatibacter palustris sp. nov., novel members of Usitatibacteraceae fam. nov. within the order Nitrosomonadales isolated from soil.</title>
        <authorList>
            <person name="Huber K.J."/>
            <person name="Neumann-Schaal M."/>
            <person name="Geppert A."/>
            <person name="Luckner M."/>
            <person name="Wanner G."/>
            <person name="Overmann J."/>
        </authorList>
    </citation>
    <scope>NUCLEOTIDE SEQUENCE [LARGE SCALE GENOMIC DNA]</scope>
    <source>
        <strain evidence="8 9">Swamp67</strain>
    </source>
</reference>
<dbReference type="InParanoid" id="A0A6M4H3C5"/>
<keyword evidence="5 7" id="KW-0808">Transferase</keyword>
<gene>
    <name evidence="7 8" type="primary">rsmH</name>
    <name evidence="8" type="ORF">DSM104440_00635</name>
</gene>
<keyword evidence="2 7" id="KW-0963">Cytoplasm</keyword>
<dbReference type="GO" id="GO:0070475">
    <property type="term" value="P:rRNA base methylation"/>
    <property type="evidence" value="ECO:0007669"/>
    <property type="project" value="UniProtKB-UniRule"/>
</dbReference>
<feature type="binding site" evidence="7">
    <location>
        <position position="19"/>
    </location>
    <ligand>
        <name>S-adenosyl-L-methionine</name>
        <dbReference type="ChEBI" id="CHEBI:59789"/>
    </ligand>
</feature>
<comment type="function">
    <text evidence="7">Specifically methylates the N4 position of cytidine in position 1402 (C1402) of 16S rRNA.</text>
</comment>
<dbReference type="PANTHER" id="PTHR11265">
    <property type="entry name" value="S-ADENOSYL-METHYLTRANSFERASE MRAW"/>
    <property type="match status" value="1"/>
</dbReference>
<dbReference type="KEGG" id="upl:DSM104440_00635"/>
<keyword evidence="9" id="KW-1185">Reference proteome</keyword>
<evidence type="ECO:0000256" key="1">
    <source>
        <dbReference type="ARBA" id="ARBA00010396"/>
    </source>
</evidence>
<keyword evidence="6 7" id="KW-0949">S-adenosyl-L-methionine</keyword>
<comment type="catalytic activity">
    <reaction evidence="7">
        <text>cytidine(1402) in 16S rRNA + S-adenosyl-L-methionine = N(4)-methylcytidine(1402) in 16S rRNA + S-adenosyl-L-homocysteine + H(+)</text>
        <dbReference type="Rhea" id="RHEA:42928"/>
        <dbReference type="Rhea" id="RHEA-COMP:10286"/>
        <dbReference type="Rhea" id="RHEA-COMP:10287"/>
        <dbReference type="ChEBI" id="CHEBI:15378"/>
        <dbReference type="ChEBI" id="CHEBI:57856"/>
        <dbReference type="ChEBI" id="CHEBI:59789"/>
        <dbReference type="ChEBI" id="CHEBI:74506"/>
        <dbReference type="ChEBI" id="CHEBI:82748"/>
        <dbReference type="EC" id="2.1.1.199"/>
    </reaction>
</comment>
<dbReference type="AlphaFoldDB" id="A0A6M4H3C5"/>
<keyword evidence="4 7" id="KW-0489">Methyltransferase</keyword>
<evidence type="ECO:0000256" key="4">
    <source>
        <dbReference type="ARBA" id="ARBA00022603"/>
    </source>
</evidence>
<dbReference type="GO" id="GO:0005737">
    <property type="term" value="C:cytoplasm"/>
    <property type="evidence" value="ECO:0007669"/>
    <property type="project" value="UniProtKB-SubCell"/>
</dbReference>
<organism evidence="8 9">
    <name type="scientific">Usitatibacter palustris</name>
    <dbReference type="NCBI Taxonomy" id="2732487"/>
    <lineage>
        <taxon>Bacteria</taxon>
        <taxon>Pseudomonadati</taxon>
        <taxon>Pseudomonadota</taxon>
        <taxon>Betaproteobacteria</taxon>
        <taxon>Nitrosomonadales</taxon>
        <taxon>Usitatibacteraceae</taxon>
        <taxon>Usitatibacter</taxon>
    </lineage>
</organism>
<evidence type="ECO:0000313" key="9">
    <source>
        <dbReference type="Proteomes" id="UP000503096"/>
    </source>
</evidence>
<dbReference type="SUPFAM" id="SSF81799">
    <property type="entry name" value="Putative methyltransferase TM0872, insert domain"/>
    <property type="match status" value="1"/>
</dbReference>
<dbReference type="NCBIfam" id="TIGR00006">
    <property type="entry name" value="16S rRNA (cytosine(1402)-N(4))-methyltransferase RsmH"/>
    <property type="match status" value="1"/>
</dbReference>
<evidence type="ECO:0000256" key="2">
    <source>
        <dbReference type="ARBA" id="ARBA00022490"/>
    </source>
</evidence>
<dbReference type="Pfam" id="PF01795">
    <property type="entry name" value="Methyltransf_5"/>
    <property type="match status" value="1"/>
</dbReference>
<dbReference type="GO" id="GO:0071424">
    <property type="term" value="F:rRNA (cytosine-N4-)-methyltransferase activity"/>
    <property type="evidence" value="ECO:0007669"/>
    <property type="project" value="UniProtKB-UniRule"/>
</dbReference>
<accession>A0A6M4H3C5</accession>
<protein>
    <recommendedName>
        <fullName evidence="7">Ribosomal RNA small subunit methyltransferase H</fullName>
        <ecNumber evidence="7">2.1.1.199</ecNumber>
    </recommendedName>
    <alternativeName>
        <fullName evidence="7">16S rRNA m(4)C1402 methyltransferase</fullName>
    </alternativeName>
    <alternativeName>
        <fullName evidence="7">rRNA (cytosine-N(4)-)-methyltransferase RsmH</fullName>
    </alternativeName>
</protein>
<dbReference type="FunFam" id="1.10.150.170:FF:000001">
    <property type="entry name" value="Ribosomal RNA small subunit methyltransferase H"/>
    <property type="match status" value="1"/>
</dbReference>
<dbReference type="InterPro" id="IPR023397">
    <property type="entry name" value="SAM-dep_MeTrfase_MraW_recog"/>
</dbReference>
<dbReference type="PANTHER" id="PTHR11265:SF0">
    <property type="entry name" value="12S RRNA N4-METHYLCYTIDINE METHYLTRANSFERASE"/>
    <property type="match status" value="1"/>
</dbReference>
<evidence type="ECO:0000256" key="3">
    <source>
        <dbReference type="ARBA" id="ARBA00022552"/>
    </source>
</evidence>
<evidence type="ECO:0000313" key="8">
    <source>
        <dbReference type="EMBL" id="QJR13845.1"/>
    </source>
</evidence>
<comment type="similarity">
    <text evidence="1 7">Belongs to the methyltransferase superfamily. RsmH family.</text>
</comment>
<name>A0A6M4H3C5_9PROT</name>
<proteinExistence type="inferred from homology"/>
<dbReference type="InterPro" id="IPR002903">
    <property type="entry name" value="RsmH"/>
</dbReference>
<dbReference type="EC" id="2.1.1.199" evidence="7"/>
<sequence length="228" mass="25341">MKAALAARNINRVAGVLLDLGVSSPQLDQAERGFSFSRDGPLDMRMDTTRGETAAEWIARATEQELREVIAHYGEERFAQAVARTIVAARGVEPLTRTRQLAEVVGRAVRTREPGQHPATRTFQALRIFINQELEELEVTLPQAADLLETGGRLAVISFHSLEDRIVKHFLRDRSTADKLPKGLPVRAADIPPPPLKLVGRAIRASEEEVRRNPRARSAVLRVAEKLH</sequence>
<dbReference type="Proteomes" id="UP000503096">
    <property type="component" value="Chromosome"/>
</dbReference>
<evidence type="ECO:0000256" key="7">
    <source>
        <dbReference type="HAMAP-Rule" id="MF_01007"/>
    </source>
</evidence>
<dbReference type="Gene3D" id="3.40.50.150">
    <property type="entry name" value="Vaccinia Virus protein VP39"/>
    <property type="match status" value="2"/>
</dbReference>
<dbReference type="InterPro" id="IPR029063">
    <property type="entry name" value="SAM-dependent_MTases_sf"/>
</dbReference>
<evidence type="ECO:0000256" key="5">
    <source>
        <dbReference type="ARBA" id="ARBA00022679"/>
    </source>
</evidence>
<feature type="binding site" evidence="7">
    <location>
        <position position="26"/>
    </location>
    <ligand>
        <name>S-adenosyl-L-methionine</name>
        <dbReference type="ChEBI" id="CHEBI:59789"/>
    </ligand>
</feature>
<comment type="subcellular location">
    <subcellularLocation>
        <location evidence="7">Cytoplasm</location>
    </subcellularLocation>
</comment>
<dbReference type="SUPFAM" id="SSF53335">
    <property type="entry name" value="S-adenosyl-L-methionine-dependent methyltransferases"/>
    <property type="match status" value="1"/>
</dbReference>
<dbReference type="EMBL" id="CP053073">
    <property type="protein sequence ID" value="QJR13845.1"/>
    <property type="molecule type" value="Genomic_DNA"/>
</dbReference>
<comment type="caution">
    <text evidence="7">Lacks conserved residue(s) required for the propagation of feature annotation.</text>
</comment>
<evidence type="ECO:0000256" key="6">
    <source>
        <dbReference type="ARBA" id="ARBA00022691"/>
    </source>
</evidence>